<organism evidence="1 2">
    <name type="scientific">Dryococelus australis</name>
    <dbReference type="NCBI Taxonomy" id="614101"/>
    <lineage>
        <taxon>Eukaryota</taxon>
        <taxon>Metazoa</taxon>
        <taxon>Ecdysozoa</taxon>
        <taxon>Arthropoda</taxon>
        <taxon>Hexapoda</taxon>
        <taxon>Insecta</taxon>
        <taxon>Pterygota</taxon>
        <taxon>Neoptera</taxon>
        <taxon>Polyneoptera</taxon>
        <taxon>Phasmatodea</taxon>
        <taxon>Verophasmatodea</taxon>
        <taxon>Anareolatae</taxon>
        <taxon>Phasmatidae</taxon>
        <taxon>Eurycanthinae</taxon>
        <taxon>Dryococelus</taxon>
    </lineage>
</organism>
<dbReference type="Proteomes" id="UP001159363">
    <property type="component" value="Chromosome 9"/>
</dbReference>
<gene>
    <name evidence="1" type="ORF">PR048_025628</name>
</gene>
<sequence length="64" mass="7466">MVVTTKNLKCRMVVDYSQTINVPIIRYISENKTSHILCSKQTDNSINSHMFLLVFGMEFPHFDE</sequence>
<comment type="caution">
    <text evidence="1">The sequence shown here is derived from an EMBL/GenBank/DDBJ whole genome shotgun (WGS) entry which is preliminary data.</text>
</comment>
<accession>A0ABQ9GRX3</accession>
<name>A0ABQ9GRX3_9NEOP</name>
<protein>
    <submittedName>
        <fullName evidence="1">Uncharacterized protein</fullName>
    </submittedName>
</protein>
<evidence type="ECO:0000313" key="2">
    <source>
        <dbReference type="Proteomes" id="UP001159363"/>
    </source>
</evidence>
<proteinExistence type="predicted"/>
<keyword evidence="2" id="KW-1185">Reference proteome</keyword>
<evidence type="ECO:0000313" key="1">
    <source>
        <dbReference type="EMBL" id="KAJ8874762.1"/>
    </source>
</evidence>
<reference evidence="1 2" key="1">
    <citation type="submission" date="2023-02" db="EMBL/GenBank/DDBJ databases">
        <title>LHISI_Scaffold_Assembly.</title>
        <authorList>
            <person name="Stuart O.P."/>
            <person name="Cleave R."/>
            <person name="Magrath M.J.L."/>
            <person name="Mikheyev A.S."/>
        </authorList>
    </citation>
    <scope>NUCLEOTIDE SEQUENCE [LARGE SCALE GENOMIC DNA]</scope>
    <source>
        <strain evidence="1">Daus_M_001</strain>
        <tissue evidence="1">Leg muscle</tissue>
    </source>
</reference>
<dbReference type="EMBL" id="JARBHB010000010">
    <property type="protein sequence ID" value="KAJ8874762.1"/>
    <property type="molecule type" value="Genomic_DNA"/>
</dbReference>